<dbReference type="OrthoDB" id="122519at2"/>
<dbReference type="EMBL" id="CP043506">
    <property type="protein sequence ID" value="QEO18231.1"/>
    <property type="molecule type" value="Genomic_DNA"/>
</dbReference>
<reference evidence="2 3" key="1">
    <citation type="submission" date="2019-09" db="EMBL/GenBank/DDBJ databases">
        <title>Genome sequencing of strain KACC 21233.</title>
        <authorList>
            <person name="Heo J."/>
            <person name="Kim S.-J."/>
            <person name="Kim J.-S."/>
            <person name="Hong S.-B."/>
            <person name="Kwon S.-W."/>
        </authorList>
    </citation>
    <scope>NUCLEOTIDE SEQUENCE [LARGE SCALE GENOMIC DNA]</scope>
    <source>
        <strain evidence="2 3">KACC 21233</strain>
    </source>
</reference>
<evidence type="ECO:0000256" key="1">
    <source>
        <dbReference type="SAM" id="Phobius"/>
    </source>
</evidence>
<dbReference type="RefSeq" id="WP_149279893.1">
    <property type="nucleotide sequence ID" value="NZ_CP043506.1"/>
</dbReference>
<name>A0A5C1YQD8_9PROT</name>
<keyword evidence="1" id="KW-0472">Membrane</keyword>
<dbReference type="Pfam" id="PF09489">
    <property type="entry name" value="CbtB"/>
    <property type="match status" value="1"/>
</dbReference>
<dbReference type="Proteomes" id="UP000324536">
    <property type="component" value="Chromosome"/>
</dbReference>
<evidence type="ECO:0000313" key="3">
    <source>
        <dbReference type="Proteomes" id="UP000324536"/>
    </source>
</evidence>
<keyword evidence="1" id="KW-0812">Transmembrane</keyword>
<gene>
    <name evidence="2" type="ORF">FLP30_11315</name>
</gene>
<dbReference type="AlphaFoldDB" id="A0A5C1YQD8"/>
<organism evidence="2 3">
    <name type="scientific">Acetobacter vaccinii</name>
    <dbReference type="NCBI Taxonomy" id="2592655"/>
    <lineage>
        <taxon>Bacteria</taxon>
        <taxon>Pseudomonadati</taxon>
        <taxon>Pseudomonadota</taxon>
        <taxon>Alphaproteobacteria</taxon>
        <taxon>Acetobacterales</taxon>
        <taxon>Acetobacteraceae</taxon>
        <taxon>Acetobacter</taxon>
    </lineage>
</organism>
<dbReference type="InterPro" id="IPR012667">
    <property type="entry name" value="CbtB_put"/>
</dbReference>
<sequence>MSHGFSSPIPAAAPVAIPVRALLPWAIFGLILSAMLLYFVGAEQGATALLSGHAVHEFVHDGRHLLGFPCH</sequence>
<dbReference type="KEGG" id="acek:FLP30_11315"/>
<keyword evidence="3" id="KW-1185">Reference proteome</keyword>
<feature type="transmembrane region" description="Helical" evidence="1">
    <location>
        <begin position="22"/>
        <end position="41"/>
    </location>
</feature>
<keyword evidence="1" id="KW-1133">Transmembrane helix</keyword>
<proteinExistence type="predicted"/>
<accession>A0A5C1YQD8</accession>
<protein>
    <submittedName>
        <fullName evidence="2">CbtB-domain containing protein</fullName>
    </submittedName>
</protein>
<evidence type="ECO:0000313" key="2">
    <source>
        <dbReference type="EMBL" id="QEO18231.1"/>
    </source>
</evidence>